<dbReference type="GO" id="GO:0016747">
    <property type="term" value="F:acyltransferase activity, transferring groups other than amino-acyl groups"/>
    <property type="evidence" value="ECO:0007669"/>
    <property type="project" value="InterPro"/>
</dbReference>
<keyword evidence="3" id="KW-1185">Reference proteome</keyword>
<dbReference type="CDD" id="cd04301">
    <property type="entry name" value="NAT_SF"/>
    <property type="match status" value="1"/>
</dbReference>
<name>A0A7W9VV64_9HYPH</name>
<dbReference type="InterPro" id="IPR016181">
    <property type="entry name" value="Acyl_CoA_acyltransferase"/>
</dbReference>
<dbReference type="EMBL" id="JACHEU010000001">
    <property type="protein sequence ID" value="MBB6012768.1"/>
    <property type="molecule type" value="Genomic_DNA"/>
</dbReference>
<dbReference type="AlphaFoldDB" id="A0A7W9VV64"/>
<dbReference type="InterPro" id="IPR000182">
    <property type="entry name" value="GNAT_dom"/>
</dbReference>
<organism evidence="2 3">
    <name type="scientific">Aquamicrobium lusatiense</name>
    <dbReference type="NCBI Taxonomy" id="89772"/>
    <lineage>
        <taxon>Bacteria</taxon>
        <taxon>Pseudomonadati</taxon>
        <taxon>Pseudomonadota</taxon>
        <taxon>Alphaproteobacteria</taxon>
        <taxon>Hyphomicrobiales</taxon>
        <taxon>Phyllobacteriaceae</taxon>
        <taxon>Aquamicrobium</taxon>
    </lineage>
</organism>
<keyword evidence="2" id="KW-0808">Transferase</keyword>
<gene>
    <name evidence="2" type="ORF">HNR59_002113</name>
</gene>
<proteinExistence type="predicted"/>
<dbReference type="PANTHER" id="PTHR43233:SF1">
    <property type="entry name" value="FAMILY N-ACETYLTRANSFERASE, PUTATIVE (AFU_ORTHOLOGUE AFUA_6G03350)-RELATED"/>
    <property type="match status" value="1"/>
</dbReference>
<accession>A0A7W9VV64</accession>
<dbReference type="RefSeq" id="WP_183829625.1">
    <property type="nucleotide sequence ID" value="NZ_JACHEU010000001.1"/>
</dbReference>
<dbReference type="Pfam" id="PF13508">
    <property type="entry name" value="Acetyltransf_7"/>
    <property type="match status" value="1"/>
</dbReference>
<dbReference type="Proteomes" id="UP000533306">
    <property type="component" value="Unassembled WGS sequence"/>
</dbReference>
<evidence type="ECO:0000313" key="2">
    <source>
        <dbReference type="EMBL" id="MBB6012768.1"/>
    </source>
</evidence>
<dbReference type="PROSITE" id="PS51186">
    <property type="entry name" value="GNAT"/>
    <property type="match status" value="1"/>
</dbReference>
<evidence type="ECO:0000313" key="3">
    <source>
        <dbReference type="Proteomes" id="UP000533306"/>
    </source>
</evidence>
<dbReference type="Gene3D" id="3.40.630.30">
    <property type="match status" value="1"/>
</dbReference>
<protein>
    <submittedName>
        <fullName evidence="2">Putative N-acetyltransferase YhbS</fullName>
    </submittedName>
</protein>
<dbReference type="SUPFAM" id="SSF55729">
    <property type="entry name" value="Acyl-CoA N-acyltransferases (Nat)"/>
    <property type="match status" value="1"/>
</dbReference>
<dbReference type="PANTHER" id="PTHR43233">
    <property type="entry name" value="FAMILY N-ACETYLTRANSFERASE, PUTATIVE (AFU_ORTHOLOGUE AFUA_6G03350)-RELATED"/>
    <property type="match status" value="1"/>
</dbReference>
<reference evidence="2 3" key="1">
    <citation type="submission" date="2020-08" db="EMBL/GenBank/DDBJ databases">
        <title>Genomic Encyclopedia of Type Strains, Phase IV (KMG-IV): sequencing the most valuable type-strain genomes for metagenomic binning, comparative biology and taxonomic classification.</title>
        <authorList>
            <person name="Goeker M."/>
        </authorList>
    </citation>
    <scope>NUCLEOTIDE SEQUENCE [LARGE SCALE GENOMIC DNA]</scope>
    <source>
        <strain evidence="2 3">DSM 11099</strain>
    </source>
</reference>
<sequence length="136" mass="15462">MADRPEVEISYDLERIDFERTSELIRASYWGEKRTDAINRRAFDHSACAAAFIDGQQVGFARAMTDYACFAYLCDVIVWPDKRGAGIGKKLVQAMLDHPDLAGIPAFSLRTSDAHSFYEAFGFEVSRDGMYMRFVR</sequence>
<evidence type="ECO:0000259" key="1">
    <source>
        <dbReference type="PROSITE" id="PS51186"/>
    </source>
</evidence>
<feature type="domain" description="N-acetyltransferase" evidence="1">
    <location>
        <begin position="7"/>
        <end position="136"/>
    </location>
</feature>
<dbReference type="InterPro" id="IPR053144">
    <property type="entry name" value="Acetyltransferase_Butenolide"/>
</dbReference>
<comment type="caution">
    <text evidence="2">The sequence shown here is derived from an EMBL/GenBank/DDBJ whole genome shotgun (WGS) entry which is preliminary data.</text>
</comment>